<dbReference type="InterPro" id="IPR013324">
    <property type="entry name" value="RNA_pol_sigma_r3/r4-like"/>
</dbReference>
<comment type="similarity">
    <text evidence="1">Belongs to the sigma-70 factor family. ECF subfamily.</text>
</comment>
<organism evidence="8 9">
    <name type="scientific">Streptomyces nymphaeiformis</name>
    <dbReference type="NCBI Taxonomy" id="2663842"/>
    <lineage>
        <taxon>Bacteria</taxon>
        <taxon>Bacillati</taxon>
        <taxon>Actinomycetota</taxon>
        <taxon>Actinomycetes</taxon>
        <taxon>Kitasatosporales</taxon>
        <taxon>Streptomycetaceae</taxon>
        <taxon>Streptomyces</taxon>
    </lineage>
</organism>
<evidence type="ECO:0000313" key="8">
    <source>
        <dbReference type="EMBL" id="MBB4983762.1"/>
    </source>
</evidence>
<keyword evidence="2" id="KW-0805">Transcription regulation</keyword>
<dbReference type="Gene3D" id="1.10.10.10">
    <property type="entry name" value="Winged helix-like DNA-binding domain superfamily/Winged helix DNA-binding domain"/>
    <property type="match status" value="1"/>
</dbReference>
<dbReference type="PANTHER" id="PTHR43133">
    <property type="entry name" value="RNA POLYMERASE ECF-TYPE SIGMA FACTO"/>
    <property type="match status" value="1"/>
</dbReference>
<dbReference type="GO" id="GO:0006352">
    <property type="term" value="P:DNA-templated transcription initiation"/>
    <property type="evidence" value="ECO:0007669"/>
    <property type="project" value="InterPro"/>
</dbReference>
<evidence type="ECO:0000259" key="7">
    <source>
        <dbReference type="Pfam" id="PF08281"/>
    </source>
</evidence>
<comment type="caution">
    <text evidence="8">The sequence shown here is derived from an EMBL/GenBank/DDBJ whole genome shotgun (WGS) entry which is preliminary data.</text>
</comment>
<dbReference type="Pfam" id="PF08281">
    <property type="entry name" value="Sigma70_r4_2"/>
    <property type="match status" value="1"/>
</dbReference>
<reference evidence="8 9" key="1">
    <citation type="submission" date="2020-08" db="EMBL/GenBank/DDBJ databases">
        <title>Genomic Encyclopedia of Type Strains, Phase III (KMG-III): the genomes of soil and plant-associated and newly described type strains.</title>
        <authorList>
            <person name="Whitman W."/>
        </authorList>
    </citation>
    <scope>NUCLEOTIDE SEQUENCE [LARGE SCALE GENOMIC DNA]</scope>
    <source>
        <strain evidence="8 9">SFB5A</strain>
    </source>
</reference>
<dbReference type="InterPro" id="IPR007627">
    <property type="entry name" value="RNA_pol_sigma70_r2"/>
</dbReference>
<dbReference type="AlphaFoldDB" id="A0A7W7XD65"/>
<keyword evidence="5" id="KW-0804">Transcription</keyword>
<dbReference type="Proteomes" id="UP000582643">
    <property type="component" value="Unassembled WGS sequence"/>
</dbReference>
<evidence type="ECO:0000313" key="9">
    <source>
        <dbReference type="Proteomes" id="UP000582643"/>
    </source>
</evidence>
<dbReference type="InterPro" id="IPR013325">
    <property type="entry name" value="RNA_pol_sigma_r2"/>
</dbReference>
<evidence type="ECO:0000256" key="3">
    <source>
        <dbReference type="ARBA" id="ARBA00023082"/>
    </source>
</evidence>
<name>A0A7W7XD65_9ACTN</name>
<dbReference type="SUPFAM" id="SSF88946">
    <property type="entry name" value="Sigma2 domain of RNA polymerase sigma factors"/>
    <property type="match status" value="1"/>
</dbReference>
<evidence type="ECO:0000256" key="5">
    <source>
        <dbReference type="ARBA" id="ARBA00023163"/>
    </source>
</evidence>
<evidence type="ECO:0000256" key="2">
    <source>
        <dbReference type="ARBA" id="ARBA00023015"/>
    </source>
</evidence>
<keyword evidence="3" id="KW-0731">Sigma factor</keyword>
<protein>
    <submittedName>
        <fullName evidence="8">RNA polymerase sigma-70 factor (Sigma-E family)</fullName>
    </submittedName>
</protein>
<dbReference type="RefSeq" id="WP_116159455.1">
    <property type="nucleotide sequence ID" value="NZ_JACHJY010000006.1"/>
</dbReference>
<gene>
    <name evidence="8" type="ORF">GGE06_004704</name>
</gene>
<dbReference type="InterPro" id="IPR039425">
    <property type="entry name" value="RNA_pol_sigma-70-like"/>
</dbReference>
<dbReference type="InterPro" id="IPR014325">
    <property type="entry name" value="RNA_pol_sigma-E_actinobac"/>
</dbReference>
<keyword evidence="9" id="KW-1185">Reference proteome</keyword>
<dbReference type="GO" id="GO:0016987">
    <property type="term" value="F:sigma factor activity"/>
    <property type="evidence" value="ECO:0007669"/>
    <property type="project" value="UniProtKB-KW"/>
</dbReference>
<dbReference type="GO" id="GO:0003677">
    <property type="term" value="F:DNA binding"/>
    <property type="evidence" value="ECO:0007669"/>
    <property type="project" value="UniProtKB-KW"/>
</dbReference>
<accession>A0A7W7XD65</accession>
<feature type="domain" description="RNA polymerase sigma factor 70 region 4 type 2" evidence="7">
    <location>
        <begin position="106"/>
        <end position="157"/>
    </location>
</feature>
<evidence type="ECO:0000256" key="4">
    <source>
        <dbReference type="ARBA" id="ARBA00023125"/>
    </source>
</evidence>
<keyword evidence="4" id="KW-0238">DNA-binding</keyword>
<feature type="domain" description="RNA polymerase sigma-70 region 2" evidence="6">
    <location>
        <begin position="16"/>
        <end position="79"/>
    </location>
</feature>
<dbReference type="Pfam" id="PF04542">
    <property type="entry name" value="Sigma70_r2"/>
    <property type="match status" value="1"/>
</dbReference>
<dbReference type="InterPro" id="IPR014284">
    <property type="entry name" value="RNA_pol_sigma-70_dom"/>
</dbReference>
<evidence type="ECO:0000259" key="6">
    <source>
        <dbReference type="Pfam" id="PF04542"/>
    </source>
</evidence>
<evidence type="ECO:0000256" key="1">
    <source>
        <dbReference type="ARBA" id="ARBA00010641"/>
    </source>
</evidence>
<dbReference type="NCBIfam" id="TIGR02983">
    <property type="entry name" value="SigE-fam_strep"/>
    <property type="match status" value="1"/>
</dbReference>
<dbReference type="PANTHER" id="PTHR43133:SF50">
    <property type="entry name" value="ECF RNA POLYMERASE SIGMA FACTOR SIGM"/>
    <property type="match status" value="1"/>
</dbReference>
<dbReference type="InterPro" id="IPR013249">
    <property type="entry name" value="RNA_pol_sigma70_r4_t2"/>
</dbReference>
<dbReference type="NCBIfam" id="TIGR02937">
    <property type="entry name" value="sigma70-ECF"/>
    <property type="match status" value="1"/>
</dbReference>
<sequence>MPSPLGSDVGFEEFARSAQTRLYRTAYLLCGDAETARDLTQTTLAKLFQHWRRAGAAEHPHAYAKTVLTRTFLAERRRRLRDLLAFTRTGGLVPARNTEQPDLRVTLLAALAELPPRARAMVVLRYWEDLSVETVASLMRCSEATVKSQCSRSLARLRDRLGEAHLYTADPHLHPYAIGS</sequence>
<dbReference type="InterPro" id="IPR036388">
    <property type="entry name" value="WH-like_DNA-bd_sf"/>
</dbReference>
<dbReference type="EMBL" id="JACHJY010000006">
    <property type="protein sequence ID" value="MBB4983762.1"/>
    <property type="molecule type" value="Genomic_DNA"/>
</dbReference>
<proteinExistence type="inferred from homology"/>
<dbReference type="Gene3D" id="1.10.1740.10">
    <property type="match status" value="1"/>
</dbReference>
<dbReference type="CDD" id="cd06171">
    <property type="entry name" value="Sigma70_r4"/>
    <property type="match status" value="1"/>
</dbReference>
<dbReference type="SUPFAM" id="SSF88659">
    <property type="entry name" value="Sigma3 and sigma4 domains of RNA polymerase sigma factors"/>
    <property type="match status" value="1"/>
</dbReference>